<feature type="domain" description="BPL/LPL catalytic" evidence="1">
    <location>
        <begin position="55"/>
        <end position="269"/>
    </location>
</feature>
<dbReference type="SUPFAM" id="SSF55681">
    <property type="entry name" value="Class II aaRS and biotin synthetases"/>
    <property type="match status" value="1"/>
</dbReference>
<sequence>MSEALNPYQSIFVDLAELEGERAPVTWRLIIDDAPRSGAANMAIDQAIAEACAAEESPPTLRFYRWHPPTVSLGRLQPIGDIDEARVAALGYEIVRRPTGGRAILHTDEFTYSIAASVHHPLMRGGVMDAYLRISNALIAGLRLLGVAADKAPGDVRVGPDVSAVCFETPSAYEITAGDGRKLMGSAQSRRANYVLQHGSLPLVGDITRLVDVLALPAEEAERLRAELRRRACTLAEALGVADDSVLVTFERVADAMRRGFETALGLNFQPGGLTASEVRRAAVLIRTQFADDAWNRLR</sequence>
<keyword evidence="2" id="KW-0436">Ligase</keyword>
<evidence type="ECO:0000313" key="2">
    <source>
        <dbReference type="EMBL" id="HDX33441.1"/>
    </source>
</evidence>
<reference evidence="2" key="1">
    <citation type="journal article" date="2020" name="mSystems">
        <title>Genome- and Community-Level Interaction Insights into Carbon Utilization and Element Cycling Functions of Hydrothermarchaeota in Hydrothermal Sediment.</title>
        <authorList>
            <person name="Zhou Z."/>
            <person name="Liu Y."/>
            <person name="Xu W."/>
            <person name="Pan J."/>
            <person name="Luo Z.H."/>
            <person name="Li M."/>
        </authorList>
    </citation>
    <scope>NUCLEOTIDE SEQUENCE [LARGE SCALE GENOMIC DNA]</scope>
    <source>
        <strain evidence="2">SpSt-289</strain>
    </source>
</reference>
<organism evidence="2">
    <name type="scientific">Caldilinea aerophila</name>
    <dbReference type="NCBI Taxonomy" id="133453"/>
    <lineage>
        <taxon>Bacteria</taxon>
        <taxon>Bacillati</taxon>
        <taxon>Chloroflexota</taxon>
        <taxon>Caldilineae</taxon>
        <taxon>Caldilineales</taxon>
        <taxon>Caldilineaceae</taxon>
        <taxon>Caldilinea</taxon>
    </lineage>
</organism>
<dbReference type="PROSITE" id="PS51733">
    <property type="entry name" value="BPL_LPL_CATALYTIC"/>
    <property type="match status" value="1"/>
</dbReference>
<dbReference type="PANTHER" id="PTHR43679:SF2">
    <property type="entry name" value="OCTANOYL-[GCVH]:PROTEIN N-OCTANOYLTRANSFERASE"/>
    <property type="match status" value="1"/>
</dbReference>
<comment type="caution">
    <text evidence="2">The sequence shown here is derived from an EMBL/GenBank/DDBJ whole genome shotgun (WGS) entry which is preliminary data.</text>
</comment>
<protein>
    <submittedName>
        <fullName evidence="2">Lipoate--protein ligase family protein</fullName>
    </submittedName>
</protein>
<dbReference type="Gene3D" id="3.30.930.10">
    <property type="entry name" value="Bira Bifunctional Protein, Domain 2"/>
    <property type="match status" value="1"/>
</dbReference>
<dbReference type="EMBL" id="DSMG01000193">
    <property type="protein sequence ID" value="HDX33441.1"/>
    <property type="molecule type" value="Genomic_DNA"/>
</dbReference>
<dbReference type="InterPro" id="IPR004143">
    <property type="entry name" value="BPL_LPL_catalytic"/>
</dbReference>
<accession>A0A7C1JK41</accession>
<evidence type="ECO:0000259" key="1">
    <source>
        <dbReference type="PROSITE" id="PS51733"/>
    </source>
</evidence>
<dbReference type="InterPro" id="IPR045864">
    <property type="entry name" value="aa-tRNA-synth_II/BPL/LPL"/>
</dbReference>
<dbReference type="InterPro" id="IPR050664">
    <property type="entry name" value="Octanoyltrans_LipM/LipL"/>
</dbReference>
<dbReference type="GO" id="GO:0016874">
    <property type="term" value="F:ligase activity"/>
    <property type="evidence" value="ECO:0007669"/>
    <property type="project" value="UniProtKB-KW"/>
</dbReference>
<dbReference type="Pfam" id="PF21948">
    <property type="entry name" value="LplA-B_cat"/>
    <property type="match status" value="1"/>
</dbReference>
<proteinExistence type="predicted"/>
<dbReference type="AlphaFoldDB" id="A0A7C1JK41"/>
<dbReference type="PANTHER" id="PTHR43679">
    <property type="entry name" value="OCTANOYLTRANSFERASE LIPM-RELATED"/>
    <property type="match status" value="1"/>
</dbReference>
<name>A0A7C1JK41_9CHLR</name>
<gene>
    <name evidence="2" type="ORF">ENQ20_18445</name>
</gene>